<dbReference type="Pfam" id="PF00903">
    <property type="entry name" value="Glyoxalase"/>
    <property type="match status" value="1"/>
</dbReference>
<evidence type="ECO:0000313" key="3">
    <source>
        <dbReference type="EMBL" id="PNV71524.1"/>
    </source>
</evidence>
<dbReference type="InterPro" id="IPR037523">
    <property type="entry name" value="VOC_core"/>
</dbReference>
<organism evidence="3 4">
    <name type="scientific">Leptospira inadai serovar Lyme</name>
    <dbReference type="NCBI Taxonomy" id="293084"/>
    <lineage>
        <taxon>Bacteria</taxon>
        <taxon>Pseudomonadati</taxon>
        <taxon>Spirochaetota</taxon>
        <taxon>Spirochaetia</taxon>
        <taxon>Leptospirales</taxon>
        <taxon>Leptospiraceae</taxon>
        <taxon>Leptospira</taxon>
    </lineage>
</organism>
<dbReference type="EMBL" id="MCRM02000044">
    <property type="protein sequence ID" value="PNV71524.1"/>
    <property type="molecule type" value="Genomic_DNA"/>
</dbReference>
<dbReference type="PANTHER" id="PTHR43048:SF3">
    <property type="entry name" value="METHYLMALONYL-COA EPIMERASE, MITOCHONDRIAL"/>
    <property type="match status" value="1"/>
</dbReference>
<protein>
    <submittedName>
        <fullName evidence="3">Glyoxalase-like domain protein</fullName>
    </submittedName>
</protein>
<sequence length="337" mass="37409">MKKIFLAICILMTVISAWWVITASQSDYHKIDDVDFSYAALILNSPNPERLSEFYRNVLGVQISEEESVWSLNGSSNSVIYLRTAGYDKQGPLLTILKSDKSNTPSPSPNDLGYAHICFESDDVPGLIRQILKNGGKILSSFKDLEKVPVAYATDPDGNVFEIHLPFPTPVTPRTIYRSLKSLVRIYFKLPPAKVDAVRFLHVNINSTNWIKTMDFYTKVLATSSTGFERNYKGEFIENLTGVNGAVVQGRHVELPGYSEGGPTFEIFTYNKSSSKGPRTINEVGIVATGFRVRNVDTAIKKIIGEGGTLMSRRGSRSAILKDIDGNILILAPKNEY</sequence>
<gene>
    <name evidence="3" type="ORF">BES34_021350</name>
</gene>
<evidence type="ECO:0000259" key="2">
    <source>
        <dbReference type="PROSITE" id="PS51819"/>
    </source>
</evidence>
<keyword evidence="1" id="KW-0479">Metal-binding</keyword>
<dbReference type="InterPro" id="IPR051785">
    <property type="entry name" value="MMCE/EMCE_epimerase"/>
</dbReference>
<dbReference type="CDD" id="cd06587">
    <property type="entry name" value="VOC"/>
    <property type="match status" value="1"/>
</dbReference>
<dbReference type="PANTHER" id="PTHR43048">
    <property type="entry name" value="METHYLMALONYL-COA EPIMERASE"/>
    <property type="match status" value="1"/>
</dbReference>
<dbReference type="Gene3D" id="3.10.180.10">
    <property type="entry name" value="2,3-Dihydroxybiphenyl 1,2-Dioxygenase, domain 1"/>
    <property type="match status" value="2"/>
</dbReference>
<dbReference type="PROSITE" id="PS51819">
    <property type="entry name" value="VOC"/>
    <property type="match status" value="1"/>
</dbReference>
<dbReference type="RefSeq" id="WP_010412919.1">
    <property type="nucleotide sequence ID" value="NZ_MCRM02000044.1"/>
</dbReference>
<dbReference type="InterPro" id="IPR029068">
    <property type="entry name" value="Glyas_Bleomycin-R_OHBP_Dase"/>
</dbReference>
<evidence type="ECO:0000256" key="1">
    <source>
        <dbReference type="ARBA" id="ARBA00022723"/>
    </source>
</evidence>
<accession>A0ABX4YCM0</accession>
<feature type="domain" description="VOC" evidence="2">
    <location>
        <begin position="37"/>
        <end position="166"/>
    </location>
</feature>
<name>A0ABX4YCM0_9LEPT</name>
<dbReference type="InterPro" id="IPR004360">
    <property type="entry name" value="Glyas_Fos-R_dOase_dom"/>
</dbReference>
<dbReference type="SUPFAM" id="SSF54593">
    <property type="entry name" value="Glyoxalase/Bleomycin resistance protein/Dihydroxybiphenyl dioxygenase"/>
    <property type="match status" value="2"/>
</dbReference>
<reference evidence="3" key="1">
    <citation type="submission" date="2018-01" db="EMBL/GenBank/DDBJ databases">
        <title>Genomic characterization of Leptospira inadai serogroup Lyme isolated from captured rat in Brazil and comparative analysis with human reference strain.</title>
        <authorList>
            <person name="Moreno L.Z."/>
            <person name="Loureiro A.P."/>
            <person name="Miraglia F."/>
            <person name="Kremer F.S."/>
            <person name="Eslabao M.R."/>
            <person name="Dellagostin O.A."/>
            <person name="Lilenbaum W."/>
            <person name="Moreno A.M."/>
        </authorList>
    </citation>
    <scope>NUCLEOTIDE SEQUENCE [LARGE SCALE GENOMIC DNA]</scope>
    <source>
        <strain evidence="3">M34/99</strain>
    </source>
</reference>
<proteinExistence type="predicted"/>
<keyword evidence="4" id="KW-1185">Reference proteome</keyword>
<dbReference type="Proteomes" id="UP000094669">
    <property type="component" value="Unassembled WGS sequence"/>
</dbReference>
<comment type="caution">
    <text evidence="3">The sequence shown here is derived from an EMBL/GenBank/DDBJ whole genome shotgun (WGS) entry which is preliminary data.</text>
</comment>
<evidence type="ECO:0000313" key="4">
    <source>
        <dbReference type="Proteomes" id="UP000094669"/>
    </source>
</evidence>